<keyword evidence="4" id="KW-1185">Reference proteome</keyword>
<reference evidence="3 4" key="1">
    <citation type="submission" date="2016-11" db="EMBL/GenBank/DDBJ databases">
        <authorList>
            <person name="Jaros S."/>
            <person name="Januszkiewicz K."/>
            <person name="Wedrychowicz H."/>
        </authorList>
    </citation>
    <scope>NUCLEOTIDE SEQUENCE [LARGE SCALE GENOMIC DNA]</scope>
    <source>
        <strain evidence="3 4">DSM 19436</strain>
    </source>
</reference>
<feature type="transmembrane region" description="Helical" evidence="1">
    <location>
        <begin position="59"/>
        <end position="76"/>
    </location>
</feature>
<dbReference type="GO" id="GO:0000271">
    <property type="term" value="P:polysaccharide biosynthetic process"/>
    <property type="evidence" value="ECO:0007669"/>
    <property type="project" value="TreeGrafter"/>
</dbReference>
<evidence type="ECO:0000259" key="2">
    <source>
        <dbReference type="Pfam" id="PF01757"/>
    </source>
</evidence>
<dbReference type="InterPro" id="IPR002656">
    <property type="entry name" value="Acyl_transf_3_dom"/>
</dbReference>
<dbReference type="GO" id="GO:0016747">
    <property type="term" value="F:acyltransferase activity, transferring groups other than amino-acyl groups"/>
    <property type="evidence" value="ECO:0007669"/>
    <property type="project" value="InterPro"/>
</dbReference>
<feature type="transmembrane region" description="Helical" evidence="1">
    <location>
        <begin position="199"/>
        <end position="218"/>
    </location>
</feature>
<dbReference type="AlphaFoldDB" id="A0A1M5NGA6"/>
<sequence>MVHHVANAGGWSHGAGAALRFGQEAVIVFFLLSGFVIFANEQERAIRPAGYYLRRLRRIYPPLIAAMLISTAVALLNGDFLARFRWEQLFGTVFALQDISFLKPGVIVDPYLGNDPLWSLSYEILFYLIFPPILMAWRWNASVTNHAIGAGCAALLVLFAIAPNHFSLVGAYFMIWWSGAMAAYTYTRGGRSVLALGSNYVWLLVITVLSAIIVYVRGFEGLGFYPFLIFRHFAVALLMLTLLYGPIGRLLSFPALRFSRLGGAIASISYGLYVFHYPLLVQWNIDATPYGFVFAALLLVAVAYATEHLLPRILPAAPRS</sequence>
<organism evidence="3 4">
    <name type="scientific">Kaistia soli DSM 19436</name>
    <dbReference type="NCBI Taxonomy" id="1122133"/>
    <lineage>
        <taxon>Bacteria</taxon>
        <taxon>Pseudomonadati</taxon>
        <taxon>Pseudomonadota</taxon>
        <taxon>Alphaproteobacteria</taxon>
        <taxon>Hyphomicrobiales</taxon>
        <taxon>Kaistiaceae</taxon>
        <taxon>Kaistia</taxon>
    </lineage>
</organism>
<dbReference type="InterPro" id="IPR050879">
    <property type="entry name" value="Acyltransferase_3"/>
</dbReference>
<evidence type="ECO:0000313" key="3">
    <source>
        <dbReference type="EMBL" id="SHG88259.1"/>
    </source>
</evidence>
<feature type="domain" description="Acyltransferase 3" evidence="2">
    <location>
        <begin position="2"/>
        <end position="303"/>
    </location>
</feature>
<name>A0A1M5NGA6_9HYPH</name>
<keyword evidence="1" id="KW-0812">Transmembrane</keyword>
<dbReference type="STRING" id="1122133.SAMN02745157_4985"/>
<evidence type="ECO:0000313" key="4">
    <source>
        <dbReference type="Proteomes" id="UP000184485"/>
    </source>
</evidence>
<proteinExistence type="predicted"/>
<feature type="transmembrane region" description="Helical" evidence="1">
    <location>
        <begin position="287"/>
        <end position="305"/>
    </location>
</feature>
<gene>
    <name evidence="3" type="ORF">SAMN02745157_4985</name>
</gene>
<protein>
    <submittedName>
        <fullName evidence="3">Peptidoglycan/LPS O-acetylase OafA/YrhL, contains acyltransferase and SGNH-hydrolase domains</fullName>
    </submittedName>
</protein>
<dbReference type="EMBL" id="FQUP01000009">
    <property type="protein sequence ID" value="SHG88259.1"/>
    <property type="molecule type" value="Genomic_DNA"/>
</dbReference>
<evidence type="ECO:0000256" key="1">
    <source>
        <dbReference type="SAM" id="Phobius"/>
    </source>
</evidence>
<keyword evidence="1" id="KW-0472">Membrane</keyword>
<dbReference type="Pfam" id="PF01757">
    <property type="entry name" value="Acyl_transf_3"/>
    <property type="match status" value="1"/>
</dbReference>
<feature type="transmembrane region" description="Helical" evidence="1">
    <location>
        <begin position="21"/>
        <end position="39"/>
    </location>
</feature>
<keyword evidence="3" id="KW-0012">Acyltransferase</keyword>
<dbReference type="GO" id="GO:0016020">
    <property type="term" value="C:membrane"/>
    <property type="evidence" value="ECO:0007669"/>
    <property type="project" value="TreeGrafter"/>
</dbReference>
<dbReference type="GO" id="GO:0016787">
    <property type="term" value="F:hydrolase activity"/>
    <property type="evidence" value="ECO:0007669"/>
    <property type="project" value="UniProtKB-KW"/>
</dbReference>
<keyword evidence="3" id="KW-0808">Transferase</keyword>
<keyword evidence="3" id="KW-0378">Hydrolase</keyword>
<feature type="transmembrane region" description="Helical" evidence="1">
    <location>
        <begin position="258"/>
        <end position="275"/>
    </location>
</feature>
<feature type="transmembrane region" description="Helical" evidence="1">
    <location>
        <begin position="224"/>
        <end position="246"/>
    </location>
</feature>
<dbReference type="PANTHER" id="PTHR23028:SF53">
    <property type="entry name" value="ACYL_TRANSF_3 DOMAIN-CONTAINING PROTEIN"/>
    <property type="match status" value="1"/>
</dbReference>
<dbReference type="Proteomes" id="UP000184485">
    <property type="component" value="Unassembled WGS sequence"/>
</dbReference>
<dbReference type="PANTHER" id="PTHR23028">
    <property type="entry name" value="ACETYLTRANSFERASE"/>
    <property type="match status" value="1"/>
</dbReference>
<feature type="transmembrane region" description="Helical" evidence="1">
    <location>
        <begin position="117"/>
        <end position="136"/>
    </location>
</feature>
<keyword evidence="1" id="KW-1133">Transmembrane helix</keyword>
<accession>A0A1M5NGA6</accession>